<feature type="compositionally biased region" description="Polar residues" evidence="3">
    <location>
        <begin position="25"/>
        <end position="37"/>
    </location>
</feature>
<evidence type="ECO:0000256" key="3">
    <source>
        <dbReference type="SAM" id="MobiDB-lite"/>
    </source>
</evidence>
<dbReference type="PANTHER" id="PTHR46116:SF21">
    <property type="entry name" value="UBIQUITIN-CONJUGATING ENZYME E2 23-RELATED"/>
    <property type="match status" value="1"/>
</dbReference>
<keyword evidence="2" id="KW-0833">Ubl conjugation pathway</keyword>
<feature type="domain" description="UBC core" evidence="4">
    <location>
        <begin position="776"/>
        <end position="923"/>
    </location>
</feature>
<dbReference type="Gene3D" id="3.10.110.10">
    <property type="entry name" value="Ubiquitin Conjugating Enzyme"/>
    <property type="match status" value="1"/>
</dbReference>
<comment type="caution">
    <text evidence="5">The sequence shown here is derived from an EMBL/GenBank/DDBJ whole genome shotgun (WGS) entry which is preliminary data.</text>
</comment>
<dbReference type="PANTHER" id="PTHR46116">
    <property type="entry name" value="(E3-INDEPENDENT) E2 UBIQUITIN-CONJUGATING ENZYME"/>
    <property type="match status" value="1"/>
</dbReference>
<feature type="compositionally biased region" description="Polar residues" evidence="3">
    <location>
        <begin position="619"/>
        <end position="632"/>
    </location>
</feature>
<reference evidence="5 6" key="1">
    <citation type="journal article" date="2023" name="Hortic Res">
        <title>Pangenome of water caltrop reveals structural variations and asymmetric subgenome divergence after allopolyploidization.</title>
        <authorList>
            <person name="Zhang X."/>
            <person name="Chen Y."/>
            <person name="Wang L."/>
            <person name="Yuan Y."/>
            <person name="Fang M."/>
            <person name="Shi L."/>
            <person name="Lu R."/>
            <person name="Comes H.P."/>
            <person name="Ma Y."/>
            <person name="Chen Y."/>
            <person name="Huang G."/>
            <person name="Zhou Y."/>
            <person name="Zheng Z."/>
            <person name="Qiu Y."/>
        </authorList>
    </citation>
    <scope>NUCLEOTIDE SEQUENCE [LARGE SCALE GENOMIC DNA]</scope>
    <source>
        <strain evidence="5">F231</strain>
    </source>
</reference>
<feature type="region of interest" description="Disordered" evidence="3">
    <location>
        <begin position="657"/>
        <end position="683"/>
    </location>
</feature>
<evidence type="ECO:0000256" key="2">
    <source>
        <dbReference type="ARBA" id="ARBA00022786"/>
    </source>
</evidence>
<feature type="compositionally biased region" description="Basic and acidic residues" evidence="3">
    <location>
        <begin position="659"/>
        <end position="674"/>
    </location>
</feature>
<gene>
    <name evidence="5" type="ORF">SAY86_030126</name>
</gene>
<organism evidence="5 6">
    <name type="scientific">Trapa natans</name>
    <name type="common">Water chestnut</name>
    <dbReference type="NCBI Taxonomy" id="22666"/>
    <lineage>
        <taxon>Eukaryota</taxon>
        <taxon>Viridiplantae</taxon>
        <taxon>Streptophyta</taxon>
        <taxon>Embryophyta</taxon>
        <taxon>Tracheophyta</taxon>
        <taxon>Spermatophyta</taxon>
        <taxon>Magnoliopsida</taxon>
        <taxon>eudicotyledons</taxon>
        <taxon>Gunneridae</taxon>
        <taxon>Pentapetalae</taxon>
        <taxon>rosids</taxon>
        <taxon>malvids</taxon>
        <taxon>Myrtales</taxon>
        <taxon>Lythraceae</taxon>
        <taxon>Trapa</taxon>
    </lineage>
</organism>
<feature type="region of interest" description="Disordered" evidence="3">
    <location>
        <begin position="601"/>
        <end position="632"/>
    </location>
</feature>
<dbReference type="AlphaFoldDB" id="A0AAN7MKG1"/>
<evidence type="ECO:0000313" key="5">
    <source>
        <dbReference type="EMBL" id="KAK4797800.1"/>
    </source>
</evidence>
<dbReference type="Pfam" id="PF00179">
    <property type="entry name" value="UQ_con"/>
    <property type="match status" value="1"/>
</dbReference>
<keyword evidence="1" id="KW-0808">Transferase</keyword>
<protein>
    <recommendedName>
        <fullName evidence="4">UBC core domain-containing protein</fullName>
    </recommendedName>
</protein>
<dbReference type="PROSITE" id="PS50127">
    <property type="entry name" value="UBC_2"/>
    <property type="match status" value="1"/>
</dbReference>
<feature type="region of interest" description="Disordered" evidence="3">
    <location>
        <begin position="1"/>
        <end position="51"/>
    </location>
</feature>
<sequence length="923" mass="102027">MGTRQESAASEVDLPATDAHDMTLEENSPVPNESCHSSCLGMQRNGGDKPNAVSDRGFLHGDYVAASSDPTGQIGVVVDVNIMVDLAAPNGSTAENISTRDLKRVREFTHGDYVVYGPWLGRVDDVVDNVTVKVDDGSVCKVMKADPLRLKPITKNILEDGHYPYYPGQRVKATSSSVFKNSRWLSGLWKATRLEGTVIKVTVGSVFVYWIASAGYGPNSSIAPAEKQSPKNLKLLSCFDYADWELGDWCHLSSLSSSAPLYKGLSKSEIDDSTTSNFGSFQPGTAHDSVETVLDQSNDHEVMDIDQMSSSDVISAITAPSESSSCTSTLSSVKAPVHESWPYRKRLRKVVVKRDKKTRKKEDNFERAFQIVGIRTKVDVLWQAGIIERGLISTELIPVETPGDHDFVAEQYVVEKVADDEDCNGEPRRVGVVRSVNAKERTSCVNWLKSVAKAEDPREFDKEEIVSVYELEGHPDYDYCYGDVVVRLSTMPSQKIVLEDYMETTDKFNESNEGNADMERSNRDEDESGGAGCMGISDFSWVGNISGLKNGDIEVTWADGTVSMVGPQAIYVVARDDDDESLFDESDLSDVASWETVEDNNMDTHEHEQEEQGQQSGSDTNSMVENADNNSGRKSALSLPFAALGFVTRLASGLFSRGRNSDSNHSDSEEEKHVHSAPVIKNSMETCPGDGADSEKSNILCISDSVVADQSEEECVSAPAPRSSYEAESLNDISQELSVPTSNNDAGSFFKHFDVSNEPFDHYFRNTDAQSNNSRKWLRKVHQDWDILHDNLPDDIYVRVYEDQMDLLRAVIVGACGTPYQDGLFFFDFQLSPEYPDVPPGFDNLVREHFRKRGYYILKACDAYMKGYLIGSLANDASIVSESNANSTSVGFKLMLAKIVPKLLLAMEEVGVDCHEFEHLRNT</sequence>
<feature type="region of interest" description="Disordered" evidence="3">
    <location>
        <begin position="507"/>
        <end position="530"/>
    </location>
</feature>
<dbReference type="GO" id="GO:0061631">
    <property type="term" value="F:ubiquitin conjugating enzyme activity"/>
    <property type="evidence" value="ECO:0007669"/>
    <property type="project" value="TreeGrafter"/>
</dbReference>
<dbReference type="InterPro" id="IPR057735">
    <property type="entry name" value="UBE2O-like_tSH3-B"/>
</dbReference>
<keyword evidence="6" id="KW-1185">Reference proteome</keyword>
<dbReference type="SUPFAM" id="SSF54495">
    <property type="entry name" value="UBC-like"/>
    <property type="match status" value="1"/>
</dbReference>
<evidence type="ECO:0000259" key="4">
    <source>
        <dbReference type="PROSITE" id="PS50127"/>
    </source>
</evidence>
<name>A0AAN7MKG1_TRANT</name>
<accession>A0AAN7MKG1</accession>
<dbReference type="InterPro" id="IPR000608">
    <property type="entry name" value="UBC"/>
</dbReference>
<proteinExistence type="predicted"/>
<evidence type="ECO:0000256" key="1">
    <source>
        <dbReference type="ARBA" id="ARBA00022679"/>
    </source>
</evidence>
<dbReference type="Pfam" id="PF23046">
    <property type="entry name" value="tSH3-B_UBE2O"/>
    <property type="match status" value="1"/>
</dbReference>
<dbReference type="Pfam" id="PF23043">
    <property type="entry name" value="SH3-B_UBE2O"/>
    <property type="match status" value="1"/>
</dbReference>
<dbReference type="EMBL" id="JAXQNO010000005">
    <property type="protein sequence ID" value="KAK4797800.1"/>
    <property type="molecule type" value="Genomic_DNA"/>
</dbReference>
<evidence type="ECO:0000313" key="6">
    <source>
        <dbReference type="Proteomes" id="UP001346149"/>
    </source>
</evidence>
<dbReference type="InterPro" id="IPR016135">
    <property type="entry name" value="UBQ-conjugating_enzyme/RWD"/>
</dbReference>
<dbReference type="InterPro" id="IPR057733">
    <property type="entry name" value="UBE2O-like_SH3-B"/>
</dbReference>
<dbReference type="Proteomes" id="UP001346149">
    <property type="component" value="Unassembled WGS sequence"/>
</dbReference>
<dbReference type="Pfam" id="PF23044">
    <property type="entry name" value="SH3-C_UBE2O"/>
    <property type="match status" value="1"/>
</dbReference>
<dbReference type="InterPro" id="IPR057734">
    <property type="entry name" value="UBE2O-like_SH3-C"/>
</dbReference>